<feature type="region of interest" description="Disordered" evidence="2">
    <location>
        <begin position="830"/>
        <end position="867"/>
    </location>
</feature>
<feature type="region of interest" description="Disordered" evidence="2">
    <location>
        <begin position="1248"/>
        <end position="1269"/>
    </location>
</feature>
<feature type="region of interest" description="Disordered" evidence="2">
    <location>
        <begin position="422"/>
        <end position="441"/>
    </location>
</feature>
<feature type="coiled-coil region" evidence="1">
    <location>
        <begin position="267"/>
        <end position="336"/>
    </location>
</feature>
<feature type="compositionally biased region" description="Basic and acidic residues" evidence="2">
    <location>
        <begin position="1179"/>
        <end position="1198"/>
    </location>
</feature>
<feature type="region of interest" description="Disordered" evidence="2">
    <location>
        <begin position="630"/>
        <end position="801"/>
    </location>
</feature>
<feature type="compositionally biased region" description="Basic and acidic residues" evidence="2">
    <location>
        <begin position="112"/>
        <end position="122"/>
    </location>
</feature>
<feature type="compositionally biased region" description="Basic and acidic residues" evidence="2">
    <location>
        <begin position="590"/>
        <end position="608"/>
    </location>
</feature>
<feature type="compositionally biased region" description="Basic and acidic residues" evidence="2">
    <location>
        <begin position="422"/>
        <end position="440"/>
    </location>
</feature>
<feature type="compositionally biased region" description="Basic and acidic residues" evidence="2">
    <location>
        <begin position="1059"/>
        <end position="1078"/>
    </location>
</feature>
<comment type="caution">
    <text evidence="3">The sequence shown here is derived from an EMBL/GenBank/DDBJ whole genome shotgun (WGS) entry which is preliminary data.</text>
</comment>
<dbReference type="EMBL" id="CAICTM010000364">
    <property type="protein sequence ID" value="CAB9508885.1"/>
    <property type="molecule type" value="Genomic_DNA"/>
</dbReference>
<feature type="compositionally biased region" description="Polar residues" evidence="2">
    <location>
        <begin position="1037"/>
        <end position="1056"/>
    </location>
</feature>
<feature type="region of interest" description="Disordered" evidence="2">
    <location>
        <begin position="1034"/>
        <end position="1127"/>
    </location>
</feature>
<feature type="compositionally biased region" description="Low complexity" evidence="2">
    <location>
        <begin position="216"/>
        <end position="234"/>
    </location>
</feature>
<feature type="compositionally biased region" description="Polar residues" evidence="2">
    <location>
        <begin position="755"/>
        <end position="766"/>
    </location>
</feature>
<feature type="compositionally biased region" description="Basic and acidic residues" evidence="2">
    <location>
        <begin position="688"/>
        <end position="699"/>
    </location>
</feature>
<evidence type="ECO:0000313" key="4">
    <source>
        <dbReference type="Proteomes" id="UP001153069"/>
    </source>
</evidence>
<feature type="region of interest" description="Disordered" evidence="2">
    <location>
        <begin position="507"/>
        <end position="610"/>
    </location>
</feature>
<evidence type="ECO:0000256" key="1">
    <source>
        <dbReference type="SAM" id="Coils"/>
    </source>
</evidence>
<gene>
    <name evidence="3" type="ORF">SEMRO_365_G127320.1</name>
</gene>
<feature type="compositionally biased region" description="Basic and acidic residues" evidence="2">
    <location>
        <begin position="1358"/>
        <end position="1375"/>
    </location>
</feature>
<feature type="compositionally biased region" description="Low complexity" evidence="2">
    <location>
        <begin position="635"/>
        <end position="645"/>
    </location>
</feature>
<keyword evidence="4" id="KW-1185">Reference proteome</keyword>
<keyword evidence="1" id="KW-0175">Coiled coil</keyword>
<feature type="compositionally biased region" description="Basic and acidic residues" evidence="2">
    <location>
        <begin position="91"/>
        <end position="101"/>
    </location>
</feature>
<feature type="region of interest" description="Disordered" evidence="2">
    <location>
        <begin position="78"/>
        <end position="251"/>
    </location>
</feature>
<evidence type="ECO:0000313" key="3">
    <source>
        <dbReference type="EMBL" id="CAB9508885.1"/>
    </source>
</evidence>
<proteinExistence type="predicted"/>
<feature type="region of interest" description="Disordered" evidence="2">
    <location>
        <begin position="1"/>
        <end position="25"/>
    </location>
</feature>
<feature type="compositionally biased region" description="Polar residues" evidence="2">
    <location>
        <begin position="508"/>
        <end position="526"/>
    </location>
</feature>
<feature type="compositionally biased region" description="Low complexity" evidence="2">
    <location>
        <begin position="555"/>
        <end position="570"/>
    </location>
</feature>
<name>A0A9N8HDZ7_9STRA</name>
<organism evidence="3 4">
    <name type="scientific">Seminavis robusta</name>
    <dbReference type="NCBI Taxonomy" id="568900"/>
    <lineage>
        <taxon>Eukaryota</taxon>
        <taxon>Sar</taxon>
        <taxon>Stramenopiles</taxon>
        <taxon>Ochrophyta</taxon>
        <taxon>Bacillariophyta</taxon>
        <taxon>Bacillariophyceae</taxon>
        <taxon>Bacillariophycidae</taxon>
        <taxon>Naviculales</taxon>
        <taxon>Naviculaceae</taxon>
        <taxon>Seminavis</taxon>
    </lineage>
</organism>
<evidence type="ECO:0000256" key="2">
    <source>
        <dbReference type="SAM" id="MobiDB-lite"/>
    </source>
</evidence>
<feature type="compositionally biased region" description="Low complexity" evidence="2">
    <location>
        <begin position="527"/>
        <end position="537"/>
    </location>
</feature>
<reference evidence="3" key="1">
    <citation type="submission" date="2020-06" db="EMBL/GenBank/DDBJ databases">
        <authorList>
            <consortium name="Plant Systems Biology data submission"/>
        </authorList>
    </citation>
    <scope>NUCLEOTIDE SEQUENCE</scope>
    <source>
        <strain evidence="3">D6</strain>
    </source>
</reference>
<feature type="compositionally biased region" description="Basic and acidic residues" evidence="2">
    <location>
        <begin position="663"/>
        <end position="675"/>
    </location>
</feature>
<feature type="region of interest" description="Disordered" evidence="2">
    <location>
        <begin position="343"/>
        <end position="371"/>
    </location>
</feature>
<feature type="compositionally biased region" description="Polar residues" evidence="2">
    <location>
        <begin position="1376"/>
        <end position="1385"/>
    </location>
</feature>
<sequence>MVVRTDDSNGSRQPADDDEASVASRFSLKEIATRLRGSVRSRAEGYRQEELAAATRAAMAATGKPYASTLKNIAAKMQDEIDVSNSGTSTRRTEKPPHPENSRSTNNNSGEKPPRAKAHDRLPSTPQSYQHRMQERMPSTPLSYQHRMNDRLPPTPQSYHQRVQAADEALDKLRAQLTQPGTPRVDLTPRSRYRYTPREDSNDERRDDVEQRSIKLTNSSQLSSSDGSSSTQRDQGSRIRMASKDRDREQELRLAAEEKVASLYVKISDMDHKLAAAEEHVRQERKQKLEFQQKVVKLENIERRLVTQLHQSRQAKSDAEEKVVKMMERLKQTDQRLTITEEKLSSSLQKQQNESNTTLAHSNEVKQLKSKVKSTEKKLAKTKAGYKAVSDENESNKSCIQMLRKLVEEKEQEFIAQAKKMREREEQRLKEHGQTKKNDQDVATLQQKLKEKEKQVEQLREETRVQQKSLATNALQNKYLLSSLEKAREQCKKECTQRMSMECELRSLKTSGSISRCSQSRASTSHSLLPPSSINRPRPSPLAVGPIRSKKSKDSTITTSSVASGSWVSDSQEDSEQHHSRSKAVVPKPAADKSQGKRKAVDDNEGGPKEAQMTNAIVLEYERIHAHDCKENRTSKALSTKAATKSTKKRRSPKQADANTNKQRSEEADKKEKPNLKAAKPMKSVEAAAKKVEARREEAVEILSRYKQHSMERLECTAGQEMGRAEMKELSEMEPASTRDSVIPARDENVRASPKKQNGSAGTNKNPPDPKHQCKGTLDEQETRESTRTAETDGEAKVENQAKSLKQEMINSDTPAIAVTQTTADIISRESQTLRSEKPTGAEAPPTSSPANGPCLSSPPSPEKVKRDERLLASVPIHIKDMYQKVGFFKDRKLNQYLPVLCLKPFEMPPGPAQMEVLSEPSDFLGVYVYGRTSYTSAYQSIKWFRMIPYKTAVEKGYHKLPPSIEAKIGVGSPLLDTENELMRGLELIKQEVHKETEERTHPFLYFQRTGEDLWGKSGIENGESLGCCKQAEKPNIQKQTSGGESTEQNDESSTVRAHASEEDSDKQMKMAGKDEARSPLAIQTRRTVPISPRHLVGNALSPANGGRGHVMMPSNQGQERGQEQGRGQMIALSDGTKEKVIETLQECLPACQYALQSDSQDVLLNDLATETTRSNTGAKEEKKDHDIADDNEEKKDHDIADDNALEKDESDENPFATFQNTFTKTHEKFCAVLHQFSSKPATPIFGITSATKSKSKRQSRASKKRERNNDIPKFVIAEKTEGASECVSEIGNGELGYVPIQLEESDKLIYMLQQILGDDFGDEQVDMKNANSLSLLTETVDMEKVQSIITSTSQDIMDTHFPSDEFPTEKEEKPNQATTPRMFF</sequence>
<feature type="region of interest" description="Disordered" evidence="2">
    <location>
        <begin position="1358"/>
        <end position="1385"/>
    </location>
</feature>
<feature type="compositionally biased region" description="Polar residues" evidence="2">
    <location>
        <begin position="345"/>
        <end position="361"/>
    </location>
</feature>
<feature type="compositionally biased region" description="Basic residues" evidence="2">
    <location>
        <begin position="1254"/>
        <end position="1267"/>
    </location>
</feature>
<protein>
    <submittedName>
        <fullName evidence="3">Uncharacterized protein</fullName>
    </submittedName>
</protein>
<accession>A0A9N8HDZ7</accession>
<feature type="region of interest" description="Disordered" evidence="2">
    <location>
        <begin position="1174"/>
        <end position="1198"/>
    </location>
</feature>
<feature type="compositionally biased region" description="Basic and acidic residues" evidence="2">
    <location>
        <begin position="196"/>
        <end position="213"/>
    </location>
</feature>
<dbReference type="Proteomes" id="UP001153069">
    <property type="component" value="Unassembled WGS sequence"/>
</dbReference>
<feature type="compositionally biased region" description="Basic and acidic residues" evidence="2">
    <location>
        <begin position="768"/>
        <end position="800"/>
    </location>
</feature>
<feature type="compositionally biased region" description="Basic and acidic residues" evidence="2">
    <location>
        <begin position="242"/>
        <end position="251"/>
    </location>
</feature>